<dbReference type="GO" id="GO:0043752">
    <property type="term" value="F:adenosylcobinamide kinase activity"/>
    <property type="evidence" value="ECO:0007669"/>
    <property type="project" value="InterPro"/>
</dbReference>
<dbReference type="Proteomes" id="UP000266841">
    <property type="component" value="Unassembled WGS sequence"/>
</dbReference>
<evidence type="ECO:0000313" key="2">
    <source>
        <dbReference type="Proteomes" id="UP000266841"/>
    </source>
</evidence>
<dbReference type="InterPro" id="IPR003203">
    <property type="entry name" value="CobU/CobP"/>
</dbReference>
<keyword evidence="2" id="KW-1185">Reference proteome</keyword>
<protein>
    <recommendedName>
        <fullName evidence="3">Adenosylcobinamide kinase</fullName>
    </recommendedName>
</protein>
<accession>K3W4C1</accession>
<dbReference type="Gene3D" id="3.40.50.300">
    <property type="entry name" value="P-loop containing nucleotide triphosphate hydrolases"/>
    <property type="match status" value="1"/>
</dbReference>
<dbReference type="AlphaFoldDB" id="K3W4C1"/>
<reference evidence="1 2" key="1">
    <citation type="journal article" date="2012" name="Genome Biol.">
        <title>Genome and low-iron response of an oceanic diatom adapted to chronic iron limitation.</title>
        <authorList>
            <person name="Lommer M."/>
            <person name="Specht M."/>
            <person name="Roy A.S."/>
            <person name="Kraemer L."/>
            <person name="Andreson R."/>
            <person name="Gutowska M.A."/>
            <person name="Wolf J."/>
            <person name="Bergner S.V."/>
            <person name="Schilhabel M.B."/>
            <person name="Klostermeier U.C."/>
            <person name="Beiko R.G."/>
            <person name="Rosenstiel P."/>
            <person name="Hippler M."/>
            <person name="Laroche J."/>
        </authorList>
    </citation>
    <scope>NUCLEOTIDE SEQUENCE [LARGE SCALE GENOMIC DNA]</scope>
    <source>
        <strain evidence="1 2">CCMP1005</strain>
    </source>
</reference>
<dbReference type="GO" id="GO:0000166">
    <property type="term" value="F:nucleotide binding"/>
    <property type="evidence" value="ECO:0007669"/>
    <property type="project" value="InterPro"/>
</dbReference>
<evidence type="ECO:0000313" key="1">
    <source>
        <dbReference type="EMBL" id="EJK77679.1"/>
    </source>
</evidence>
<dbReference type="InterPro" id="IPR027417">
    <property type="entry name" value="P-loop_NTPase"/>
</dbReference>
<evidence type="ECO:0008006" key="3">
    <source>
        <dbReference type="Google" id="ProtNLM"/>
    </source>
</evidence>
<dbReference type="Pfam" id="PF02283">
    <property type="entry name" value="CobU"/>
    <property type="match status" value="1"/>
</dbReference>
<organism evidence="1 2">
    <name type="scientific">Thalassiosira oceanica</name>
    <name type="common">Marine diatom</name>
    <dbReference type="NCBI Taxonomy" id="159749"/>
    <lineage>
        <taxon>Eukaryota</taxon>
        <taxon>Sar</taxon>
        <taxon>Stramenopiles</taxon>
        <taxon>Ochrophyta</taxon>
        <taxon>Bacillariophyta</taxon>
        <taxon>Coscinodiscophyceae</taxon>
        <taxon>Thalassiosirophycidae</taxon>
        <taxon>Thalassiosirales</taxon>
        <taxon>Thalassiosiraceae</taxon>
        <taxon>Thalassiosira</taxon>
    </lineage>
</organism>
<dbReference type="OrthoDB" id="2138860at2759"/>
<name>K3W4C1_THAOC</name>
<comment type="caution">
    <text evidence="1">The sequence shown here is derived from an EMBL/GenBank/DDBJ whole genome shotgun (WGS) entry which is preliminary data.</text>
</comment>
<sequence>MTIYLITGGCRSGKSSHAQGLCESLCANPIYLATSSSDGEYS</sequence>
<feature type="non-terminal residue" evidence="1">
    <location>
        <position position="42"/>
    </location>
</feature>
<gene>
    <name evidence="1" type="ORF">THAOC_00473</name>
</gene>
<proteinExistence type="predicted"/>
<dbReference type="SUPFAM" id="SSF52540">
    <property type="entry name" value="P-loop containing nucleoside triphosphate hydrolases"/>
    <property type="match status" value="1"/>
</dbReference>
<dbReference type="EMBL" id="AGNL01000554">
    <property type="protein sequence ID" value="EJK77679.1"/>
    <property type="molecule type" value="Genomic_DNA"/>
</dbReference>